<reference evidence="2" key="1">
    <citation type="submission" date="2016-10" db="EMBL/GenBank/DDBJ databases">
        <authorList>
            <person name="Varghese N."/>
            <person name="Submissions S."/>
        </authorList>
    </citation>
    <scope>NUCLEOTIDE SEQUENCE [LARGE SCALE GENOMIC DNA]</scope>
    <source>
        <strain evidence="2">CGMCC 1.10223</strain>
    </source>
</reference>
<evidence type="ECO:0000313" key="2">
    <source>
        <dbReference type="Proteomes" id="UP000183410"/>
    </source>
</evidence>
<protein>
    <submittedName>
        <fullName evidence="1">Uncharacterized protein</fullName>
    </submittedName>
</protein>
<accession>A0A1I2D1U5</accession>
<keyword evidence="2" id="KW-1185">Reference proteome</keyword>
<dbReference type="EMBL" id="FONN01000006">
    <property type="protein sequence ID" value="SFE74492.1"/>
    <property type="molecule type" value="Genomic_DNA"/>
</dbReference>
<proteinExistence type="predicted"/>
<dbReference type="RefSeq" id="WP_046231808.1">
    <property type="nucleotide sequence ID" value="NZ_FONN01000006.1"/>
</dbReference>
<dbReference type="OrthoDB" id="2630708at2"/>
<name>A0A1I2D1U5_9BACL</name>
<sequence length="936" mass="105355">MAVDKSRLFTSQSIAFSIPKIGKWIKGYSQFLTKYTRDALPNITNSEGVTVAHFHNEVGRGGYFPAYAGTSEGQFLALRGYLDMYGTTHEREWLDKALHLASSLDWVYYSGMSLPEPNVTNQLWVPYWLVNAKQSQATSEEFVLDDVIHFNGGVGYTSKDVNRVFSARSLDSRLSWDSPTADIIGTKYDVYYFEPVSSGTLIRLRSNFTGDLYVALSTLTGPIIHKNEVFDAYPIWRKYKDGEKGAAVDSLFWSYDCYELLYRFTGNTKWYKAREATKNMIYMSHQITVNNDYLTLDTSSTDALNSAGTYIYDMRANKTRSYRKPSGHIVLEVKADSNYKSVEIGKGNIQEKWDSANKYIDVRLASDIPLTAKAVIIPNIEHYDQYWEARLQLIGGNNLQTISLRYADFYNASQVRWSAYYRPDSQSGFIVKSSHSTVSYMDVSTSLGATARRFQFFRGEEKGTIIDYSETDEDGTPIPKEIVYTYTGWAQYFLTFAEGMPSTILPMQYRGNGMGMVVTDANGVGWVANLPDRSSFGTVALSWSDFVLADYQEVDISGVTGPAGGRVRNYALNGLNIQAWCEIVYIGVLQKMPLQTNISTFCINDNEPAAHKLTIEYVRPYPLPVLNYTPWVAPFGFGTENNQIMNWRGMPYSGYQAPYIWEKLNESTGVNVVLGFLSDAADAYYAATGVRGGFAPVYLWDRWDSKDYGAKNTFTWDGPDPNTTWAGFQYRTADTVARTWYLDPDNQVAATLTLDFLHMINRYWTSSQNKILTDFPSNGAPYGNYDETHMAGLLLRTALYAHLAGGDDSVIITIITRSLRYLDRFYVDPNTPTSQVGGTWSVDPSNDIWYTYWGGEILSALSLLLNHTLEFLNVKGASRVHRLPIYHPSILESGSSSMRITTPTRVGAFELLATSDAKASPIRVYTRSGVKAIRDS</sequence>
<evidence type="ECO:0000313" key="1">
    <source>
        <dbReference type="EMBL" id="SFE74492.1"/>
    </source>
</evidence>
<gene>
    <name evidence="1" type="ORF">SAMN04487969_10651</name>
</gene>
<dbReference type="Proteomes" id="UP000183410">
    <property type="component" value="Unassembled WGS sequence"/>
</dbReference>
<organism evidence="1 2">
    <name type="scientific">Paenibacillus algorifonticola</name>
    <dbReference type="NCBI Taxonomy" id="684063"/>
    <lineage>
        <taxon>Bacteria</taxon>
        <taxon>Bacillati</taxon>
        <taxon>Bacillota</taxon>
        <taxon>Bacilli</taxon>
        <taxon>Bacillales</taxon>
        <taxon>Paenibacillaceae</taxon>
        <taxon>Paenibacillus</taxon>
    </lineage>
</organism>
<dbReference type="AlphaFoldDB" id="A0A1I2D1U5"/>